<evidence type="ECO:0000259" key="9">
    <source>
        <dbReference type="PROSITE" id="PS50113"/>
    </source>
</evidence>
<dbReference type="PROSITE" id="PS50113">
    <property type="entry name" value="PAC"/>
    <property type="match status" value="1"/>
</dbReference>
<accession>A0A1M6NCM5</accession>
<evidence type="ECO:0000256" key="7">
    <source>
        <dbReference type="SAM" id="Phobius"/>
    </source>
</evidence>
<dbReference type="OrthoDB" id="69083at2"/>
<dbReference type="STRING" id="1121301.SAMN02745912_01680"/>
<reference evidence="10 11" key="1">
    <citation type="submission" date="2016-11" db="EMBL/GenBank/DDBJ databases">
        <authorList>
            <person name="Jaros S."/>
            <person name="Januszkiewicz K."/>
            <person name="Wedrychowicz H."/>
        </authorList>
    </citation>
    <scope>NUCLEOTIDE SEQUENCE [LARGE SCALE GENOMIC DNA]</scope>
    <source>
        <strain evidence="10 11">DSM 15212</strain>
    </source>
</reference>
<dbReference type="InterPro" id="IPR035965">
    <property type="entry name" value="PAS-like_dom_sf"/>
</dbReference>
<dbReference type="Gene3D" id="1.10.1760.20">
    <property type="match status" value="1"/>
</dbReference>
<dbReference type="PANTHER" id="PTHR44757:SF2">
    <property type="entry name" value="BIOFILM ARCHITECTURE MAINTENANCE PROTEIN MBAA"/>
    <property type="match status" value="1"/>
</dbReference>
<keyword evidence="5 7" id="KW-0472">Membrane</keyword>
<keyword evidence="11" id="KW-1185">Reference proteome</keyword>
<comment type="subcellular location">
    <subcellularLocation>
        <location evidence="1">Cell membrane</location>
        <topology evidence="1">Multi-pass membrane protein</topology>
    </subcellularLocation>
</comment>
<evidence type="ECO:0000256" key="5">
    <source>
        <dbReference type="ARBA" id="ARBA00023136"/>
    </source>
</evidence>
<dbReference type="PANTHER" id="PTHR44757">
    <property type="entry name" value="DIGUANYLATE CYCLASE DGCP"/>
    <property type="match status" value="1"/>
</dbReference>
<dbReference type="Pfam" id="PF07694">
    <property type="entry name" value="5TM-5TMR_LYT"/>
    <property type="match status" value="1"/>
</dbReference>
<dbReference type="Gene3D" id="3.30.450.20">
    <property type="entry name" value="PAS domain"/>
    <property type="match status" value="2"/>
</dbReference>
<feature type="transmembrane region" description="Helical" evidence="7">
    <location>
        <begin position="5"/>
        <end position="23"/>
    </location>
</feature>
<organism evidence="10 11">
    <name type="scientific">Paramaledivibacter caminithermalis (strain DSM 15212 / CIP 107654 / DViRD3)</name>
    <name type="common">Clostridium caminithermale</name>
    <dbReference type="NCBI Taxonomy" id="1121301"/>
    <lineage>
        <taxon>Bacteria</taxon>
        <taxon>Bacillati</taxon>
        <taxon>Bacillota</taxon>
        <taxon>Clostridia</taxon>
        <taxon>Peptostreptococcales</taxon>
        <taxon>Caminicellaceae</taxon>
        <taxon>Paramaledivibacter</taxon>
    </lineage>
</organism>
<evidence type="ECO:0000256" key="2">
    <source>
        <dbReference type="ARBA" id="ARBA00022475"/>
    </source>
</evidence>
<evidence type="ECO:0000256" key="6">
    <source>
        <dbReference type="SAM" id="Coils"/>
    </source>
</evidence>
<dbReference type="EMBL" id="FRAG01000016">
    <property type="protein sequence ID" value="SHJ93495.1"/>
    <property type="molecule type" value="Genomic_DNA"/>
</dbReference>
<dbReference type="Proteomes" id="UP000184465">
    <property type="component" value="Unassembled WGS sequence"/>
</dbReference>
<dbReference type="GO" id="GO:0005886">
    <property type="term" value="C:plasma membrane"/>
    <property type="evidence" value="ECO:0007669"/>
    <property type="project" value="UniProtKB-SubCell"/>
</dbReference>
<dbReference type="CDD" id="cd00130">
    <property type="entry name" value="PAS"/>
    <property type="match status" value="2"/>
</dbReference>
<feature type="transmembrane region" description="Helical" evidence="7">
    <location>
        <begin position="168"/>
        <end position="185"/>
    </location>
</feature>
<dbReference type="GO" id="GO:0071555">
    <property type="term" value="P:cell wall organization"/>
    <property type="evidence" value="ECO:0007669"/>
    <property type="project" value="InterPro"/>
</dbReference>
<feature type="transmembrane region" description="Helical" evidence="7">
    <location>
        <begin position="101"/>
        <end position="120"/>
    </location>
</feature>
<sequence length="469" mass="53844">MLHSFFDNVFLVVGALFIGLKLRDYTSKKTSIHRFNIWIFSIYASLTSILSMFNSYMNEELFFDIRSIPLFFISYVYGWKAGLISCILPSLFRYYIGGAMVWQGIILSIVIPIIVGALFYKSKVFDNQYRFFSIKSTLLVYSVYCIIRAVIIWFVVPVSNSSWLKNNMSTTIISLMILCFIVFVINDSNKNMLLKIEMDNKQRKIEDLNSKLLNSNDTLISLLDAMPVGIVVFDTKGNIILNNATSANILGTIANKIGGRFTDSNKRAYYLHRLDGSEIPLKELPYWQTIEKGRVIKDAEILLRRKDKKEKIILVSSTPIYDDKDNIANGVVVFQDITHLKIIENTLRQSRKIGEAFINGITEVLILIDREGTIFSLNETGSRELGLKVSEAIGLNIFDFISPELKEKIKKKLNEFIKSKSYIAFEQELGERYFNITLYPIFNNYGIAEKFVIFSKDITKLKEAEEIKN</sequence>
<dbReference type="PROSITE" id="PS50112">
    <property type="entry name" value="PAS"/>
    <property type="match status" value="2"/>
</dbReference>
<dbReference type="InterPro" id="IPR000700">
    <property type="entry name" value="PAS-assoc_C"/>
</dbReference>
<dbReference type="InterPro" id="IPR011620">
    <property type="entry name" value="Sig_transdc_His_kinase_LytS_TM"/>
</dbReference>
<dbReference type="SUPFAM" id="SSF55785">
    <property type="entry name" value="PYP-like sensor domain (PAS domain)"/>
    <property type="match status" value="2"/>
</dbReference>
<evidence type="ECO:0000313" key="10">
    <source>
        <dbReference type="EMBL" id="SHJ93495.1"/>
    </source>
</evidence>
<dbReference type="GO" id="GO:0000155">
    <property type="term" value="F:phosphorelay sensor kinase activity"/>
    <property type="evidence" value="ECO:0007669"/>
    <property type="project" value="InterPro"/>
</dbReference>
<feature type="transmembrane region" description="Helical" evidence="7">
    <location>
        <begin position="68"/>
        <end position="95"/>
    </location>
</feature>
<feature type="transmembrane region" description="Helical" evidence="7">
    <location>
        <begin position="35"/>
        <end position="56"/>
    </location>
</feature>
<dbReference type="InterPro" id="IPR052155">
    <property type="entry name" value="Biofilm_reg_signaling"/>
</dbReference>
<dbReference type="InterPro" id="IPR000014">
    <property type="entry name" value="PAS"/>
</dbReference>
<dbReference type="AlphaFoldDB" id="A0A1M6NCM5"/>
<feature type="domain" description="PAC" evidence="9">
    <location>
        <begin position="297"/>
        <end position="349"/>
    </location>
</feature>
<keyword evidence="2" id="KW-1003">Cell membrane</keyword>
<name>A0A1M6NCM5_PARC5</name>
<gene>
    <name evidence="10" type="ORF">SAMN02745912_01680</name>
</gene>
<proteinExistence type="predicted"/>
<feature type="domain" description="PAS" evidence="8">
    <location>
        <begin position="350"/>
        <end position="420"/>
    </location>
</feature>
<dbReference type="NCBIfam" id="TIGR00229">
    <property type="entry name" value="sensory_box"/>
    <property type="match status" value="2"/>
</dbReference>
<keyword evidence="4 7" id="KW-1133">Transmembrane helix</keyword>
<evidence type="ECO:0000256" key="4">
    <source>
        <dbReference type="ARBA" id="ARBA00022989"/>
    </source>
</evidence>
<protein>
    <submittedName>
        <fullName evidence="10">PAS domain S-box-containing protein</fullName>
    </submittedName>
</protein>
<keyword evidence="3 7" id="KW-0812">Transmembrane</keyword>
<evidence type="ECO:0000256" key="1">
    <source>
        <dbReference type="ARBA" id="ARBA00004651"/>
    </source>
</evidence>
<dbReference type="SMART" id="SM00091">
    <property type="entry name" value="PAS"/>
    <property type="match status" value="2"/>
</dbReference>
<feature type="domain" description="PAS" evidence="8">
    <location>
        <begin position="215"/>
        <end position="260"/>
    </location>
</feature>
<evidence type="ECO:0000259" key="8">
    <source>
        <dbReference type="PROSITE" id="PS50112"/>
    </source>
</evidence>
<feature type="coiled-coil region" evidence="6">
    <location>
        <begin position="191"/>
        <end position="218"/>
    </location>
</feature>
<evidence type="ECO:0000313" key="11">
    <source>
        <dbReference type="Proteomes" id="UP000184465"/>
    </source>
</evidence>
<evidence type="ECO:0000256" key="3">
    <source>
        <dbReference type="ARBA" id="ARBA00022692"/>
    </source>
</evidence>
<keyword evidence="6" id="KW-0175">Coiled coil</keyword>
<dbReference type="RefSeq" id="WP_073148848.1">
    <property type="nucleotide sequence ID" value="NZ_FRAG01000016.1"/>
</dbReference>
<dbReference type="SMART" id="SM00086">
    <property type="entry name" value="PAC"/>
    <property type="match status" value="1"/>
</dbReference>
<dbReference type="InterPro" id="IPR001610">
    <property type="entry name" value="PAC"/>
</dbReference>
<feature type="transmembrane region" description="Helical" evidence="7">
    <location>
        <begin position="132"/>
        <end position="156"/>
    </location>
</feature>
<dbReference type="Pfam" id="PF13426">
    <property type="entry name" value="PAS_9"/>
    <property type="match status" value="2"/>
</dbReference>